<feature type="compositionally biased region" description="Pro residues" evidence="1">
    <location>
        <begin position="111"/>
        <end position="123"/>
    </location>
</feature>
<dbReference type="EMBL" id="JACEFO010001753">
    <property type="protein sequence ID" value="KAF8711137.1"/>
    <property type="molecule type" value="Genomic_DNA"/>
</dbReference>
<gene>
    <name evidence="2" type="ORF">HU200_029145</name>
</gene>
<feature type="compositionally biased region" description="Pro residues" evidence="1">
    <location>
        <begin position="8"/>
        <end position="19"/>
    </location>
</feature>
<dbReference type="OrthoDB" id="695055at2759"/>
<dbReference type="Gramene" id="Dexi8A01G0005190.1">
    <property type="protein sequence ID" value="Dexi8A01G0005190.1:cds"/>
    <property type="gene ID" value="Dexi8A01G0005190"/>
</dbReference>
<evidence type="ECO:0000313" key="3">
    <source>
        <dbReference type="Proteomes" id="UP000636709"/>
    </source>
</evidence>
<evidence type="ECO:0000256" key="1">
    <source>
        <dbReference type="SAM" id="MobiDB-lite"/>
    </source>
</evidence>
<feature type="compositionally biased region" description="Low complexity" evidence="1">
    <location>
        <begin position="20"/>
        <end position="33"/>
    </location>
</feature>
<comment type="caution">
    <text evidence="2">The sequence shown here is derived from an EMBL/GenBank/DDBJ whole genome shotgun (WGS) entry which is preliminary data.</text>
</comment>
<proteinExistence type="predicted"/>
<dbReference type="AlphaFoldDB" id="A0A835C1X4"/>
<dbReference type="PANTHER" id="PTHR33696">
    <property type="entry name" value="T22J18.15-RELATED"/>
    <property type="match status" value="1"/>
</dbReference>
<sequence length="248" mass="25846">MPIGQTRPPQPPPPPPTPPATTTDPSSPASTSTTHRRRHRHRTFSSSSSSSSSSLSTVSSAASSPSPSPRRRAAGAATSVPFSWEHHPGIPKTTTHLPTAATNTSMSSSSPPTPPLPLPPPPSRPRHHHHHSQPTRRRRATAINSQAPAGGDPFAAALAECTRERADNDRRLMDSLFPSPSAVAAVSSSSACVPSRRWCGGGGVAGLLDLYGCKTAMGVAESAFVVRRPVAVVRAGRGRVGLGWAGLR</sequence>
<evidence type="ECO:0000313" key="2">
    <source>
        <dbReference type="EMBL" id="KAF8711137.1"/>
    </source>
</evidence>
<reference evidence="2" key="1">
    <citation type="submission" date="2020-07" db="EMBL/GenBank/DDBJ databases">
        <title>Genome sequence and genetic diversity analysis of an under-domesticated orphan crop, white fonio (Digitaria exilis).</title>
        <authorList>
            <person name="Bennetzen J.L."/>
            <person name="Chen S."/>
            <person name="Ma X."/>
            <person name="Wang X."/>
            <person name="Yssel A.E.J."/>
            <person name="Chaluvadi S.R."/>
            <person name="Johnson M."/>
            <person name="Gangashetty P."/>
            <person name="Hamidou F."/>
            <person name="Sanogo M.D."/>
            <person name="Zwaenepoel A."/>
            <person name="Wallace J."/>
            <person name="Van De Peer Y."/>
            <person name="Van Deynze A."/>
        </authorList>
    </citation>
    <scope>NUCLEOTIDE SEQUENCE</scope>
    <source>
        <tissue evidence="2">Leaves</tissue>
    </source>
</reference>
<feature type="compositionally biased region" description="Basic residues" evidence="1">
    <location>
        <begin position="34"/>
        <end position="43"/>
    </location>
</feature>
<keyword evidence="3" id="KW-1185">Reference proteome</keyword>
<feature type="compositionally biased region" description="Low complexity" evidence="1">
    <location>
        <begin position="93"/>
        <end position="110"/>
    </location>
</feature>
<dbReference type="PANTHER" id="PTHR33696:SF1">
    <property type="entry name" value="T22J18.15"/>
    <property type="match status" value="1"/>
</dbReference>
<accession>A0A835C1X4</accession>
<protein>
    <submittedName>
        <fullName evidence="2">Uncharacterized protein</fullName>
    </submittedName>
</protein>
<feature type="region of interest" description="Disordered" evidence="1">
    <location>
        <begin position="1"/>
        <end position="153"/>
    </location>
</feature>
<organism evidence="2 3">
    <name type="scientific">Digitaria exilis</name>
    <dbReference type="NCBI Taxonomy" id="1010633"/>
    <lineage>
        <taxon>Eukaryota</taxon>
        <taxon>Viridiplantae</taxon>
        <taxon>Streptophyta</taxon>
        <taxon>Embryophyta</taxon>
        <taxon>Tracheophyta</taxon>
        <taxon>Spermatophyta</taxon>
        <taxon>Magnoliopsida</taxon>
        <taxon>Liliopsida</taxon>
        <taxon>Poales</taxon>
        <taxon>Poaceae</taxon>
        <taxon>PACMAD clade</taxon>
        <taxon>Panicoideae</taxon>
        <taxon>Panicodae</taxon>
        <taxon>Paniceae</taxon>
        <taxon>Anthephorinae</taxon>
        <taxon>Digitaria</taxon>
    </lineage>
</organism>
<feature type="compositionally biased region" description="Low complexity" evidence="1">
    <location>
        <begin position="44"/>
        <end position="65"/>
    </location>
</feature>
<feature type="compositionally biased region" description="Basic residues" evidence="1">
    <location>
        <begin position="124"/>
        <end position="140"/>
    </location>
</feature>
<dbReference type="Proteomes" id="UP000636709">
    <property type="component" value="Unassembled WGS sequence"/>
</dbReference>
<name>A0A835C1X4_9POAL</name>